<dbReference type="RefSeq" id="WP_036905469.1">
    <property type="nucleotide sequence ID" value="NZ_BRSZ01000021.1"/>
</dbReference>
<accession>A0A7D5W3J0</accession>
<dbReference type="InterPro" id="IPR027417">
    <property type="entry name" value="P-loop_NTPase"/>
</dbReference>
<dbReference type="AlphaFoldDB" id="A0A7D5W3J0"/>
<dbReference type="InterPro" id="IPR052380">
    <property type="entry name" value="Viral_DNA_packaging_terminase"/>
</dbReference>
<evidence type="ECO:0000259" key="1">
    <source>
        <dbReference type="Pfam" id="PF04466"/>
    </source>
</evidence>
<name>A0A7D5W3J0_PROMI</name>
<organism evidence="3">
    <name type="scientific">Proteus mirabilis</name>
    <dbReference type="NCBI Taxonomy" id="584"/>
    <lineage>
        <taxon>Bacteria</taxon>
        <taxon>Pseudomonadati</taxon>
        <taxon>Pseudomonadota</taxon>
        <taxon>Gammaproteobacteria</taxon>
        <taxon>Enterobacterales</taxon>
        <taxon>Morganellaceae</taxon>
        <taxon>Proteus</taxon>
    </lineage>
</organism>
<evidence type="ECO:0000313" key="3">
    <source>
        <dbReference type="EMBL" id="QLJ18269.1"/>
    </source>
</evidence>
<feature type="domain" description="Phage terminase large subunit C-terminal" evidence="2">
    <location>
        <begin position="255"/>
        <end position="418"/>
    </location>
</feature>
<protein>
    <submittedName>
        <fullName evidence="3">PBSX family phage terminase large subunit</fullName>
    </submittedName>
</protein>
<dbReference type="Gene3D" id="3.40.50.300">
    <property type="entry name" value="P-loop containing nucleotide triphosphate hydrolases"/>
    <property type="match status" value="1"/>
</dbReference>
<reference evidence="3" key="1">
    <citation type="submission" date="2020-07" db="EMBL/GenBank/DDBJ databases">
        <title>Hypervirulent multi-drug resistant Proteus mirabilis strain with mosaic plasmid.</title>
        <authorList>
            <person name="Shelenkov A."/>
            <person name="Mikhaylova Y.V."/>
            <person name="Yanushevich Y.G."/>
            <person name="Petrova L."/>
            <person name="Fomina V."/>
            <person name="Zamyatin M."/>
            <person name="Shagin D."/>
        </authorList>
    </citation>
    <scope>NUCLEOTIDE SEQUENCE</scope>
    <source>
        <strain evidence="3">CriePir89</strain>
    </source>
</reference>
<dbReference type="PANTHER" id="PTHR39184">
    <property type="match status" value="1"/>
</dbReference>
<sequence length="438" mass="50279">MEQTVDLPIPAKLVPVFAKEGVRYRGAFGGRGSAKTRTFAMMSAVKAYQAAEQGISGVILCGREFMNSLEESSMEEVKQAIRSIPWLNDYFDIGEKYIRTKCKRVNYVFCGLRHNLDSIKSKARILLAWVDEAESVSDLAWKKLRPTVRESGSEIWVTWNPEKDGSATDKRFRKTPPKNSIIVEMNYNDNPWFPDVLEEERLDDLNSLEYSDYAWIWEGAYLENSDKQVLANKYVVQSFPDNLWQKADRLLFGADFGFAKDPNTLVRMFMLDRNLYIEYEAYGAGVELNDMWKFYAGKDGATDKQLSEWEVTDDAKFAGIPEARKWPIKADNSRPETISHIKKQGFNISAAKKWQGSVEDGITHLRGFKQIIIHPRCKETAKEARLYSYKTDRITGEVLPVIEDKNNHCWDAVRYGLDGYITQKSNAGLLVPKRLLRR</sequence>
<dbReference type="PANTHER" id="PTHR39184:SF1">
    <property type="entry name" value="PBSX PHAGE TERMINASE LARGE SUBUNIT"/>
    <property type="match status" value="1"/>
</dbReference>
<dbReference type="Pfam" id="PF17288">
    <property type="entry name" value="Terminase_3C"/>
    <property type="match status" value="1"/>
</dbReference>
<dbReference type="Pfam" id="PF04466">
    <property type="entry name" value="Terminase_3"/>
    <property type="match status" value="1"/>
</dbReference>
<dbReference type="EMBL" id="CP059056">
    <property type="protein sequence ID" value="QLJ18269.1"/>
    <property type="molecule type" value="Genomic_DNA"/>
</dbReference>
<evidence type="ECO:0000259" key="2">
    <source>
        <dbReference type="Pfam" id="PF17288"/>
    </source>
</evidence>
<dbReference type="InterPro" id="IPR035412">
    <property type="entry name" value="Terminase_L_N"/>
</dbReference>
<gene>
    <name evidence="3" type="ORF">HZ283_14605</name>
</gene>
<proteinExistence type="predicted"/>
<dbReference type="InterPro" id="IPR035413">
    <property type="entry name" value="Terminase_L_C"/>
</dbReference>
<dbReference type="Gene3D" id="3.30.420.280">
    <property type="match status" value="1"/>
</dbReference>
<feature type="domain" description="Phage terminase large subunit N-terminal" evidence="1">
    <location>
        <begin position="25"/>
        <end position="219"/>
    </location>
</feature>